<evidence type="ECO:0000256" key="2">
    <source>
        <dbReference type="ARBA" id="ARBA00006097"/>
    </source>
</evidence>
<dbReference type="InterPro" id="IPR038045">
    <property type="entry name" value="PHF10_PHD_finger_1"/>
</dbReference>
<evidence type="ECO:0000256" key="3">
    <source>
        <dbReference type="ARBA" id="ARBA00016995"/>
    </source>
</evidence>
<keyword evidence="7" id="KW-0862">Zinc</keyword>
<dbReference type="Pfam" id="PF00628">
    <property type="entry name" value="PHD"/>
    <property type="match status" value="2"/>
</dbReference>
<keyword evidence="9" id="KW-0805">Transcription regulation</keyword>
<evidence type="ECO:0000256" key="6">
    <source>
        <dbReference type="ARBA" id="ARBA00022771"/>
    </source>
</evidence>
<evidence type="ECO:0000256" key="11">
    <source>
        <dbReference type="ARBA" id="ARBA00023242"/>
    </source>
</evidence>
<dbReference type="InterPro" id="IPR011011">
    <property type="entry name" value="Znf_FYVE_PHD"/>
</dbReference>
<dbReference type="RefSeq" id="XP_013785195.1">
    <property type="nucleotide sequence ID" value="XM_013929741.2"/>
</dbReference>
<evidence type="ECO:0000313" key="15">
    <source>
        <dbReference type="Proteomes" id="UP000694941"/>
    </source>
</evidence>
<comment type="similarity">
    <text evidence="2">Belongs to the SAYP family.</text>
</comment>
<dbReference type="Proteomes" id="UP000694941">
    <property type="component" value="Unplaced"/>
</dbReference>
<evidence type="ECO:0000256" key="7">
    <source>
        <dbReference type="ARBA" id="ARBA00022833"/>
    </source>
</evidence>
<keyword evidence="5" id="KW-0677">Repeat</keyword>
<protein>
    <recommendedName>
        <fullName evidence="3">PHD finger protein 10</fullName>
    </recommendedName>
</protein>
<gene>
    <name evidence="16" type="primary">LOC106469260</name>
</gene>
<dbReference type="GeneID" id="106469260"/>
<evidence type="ECO:0000256" key="12">
    <source>
        <dbReference type="PROSITE-ProRule" id="PRU00146"/>
    </source>
</evidence>
<evidence type="ECO:0000256" key="4">
    <source>
        <dbReference type="ARBA" id="ARBA00022723"/>
    </source>
</evidence>
<reference evidence="16" key="1">
    <citation type="submission" date="2025-08" db="UniProtKB">
        <authorList>
            <consortium name="RefSeq"/>
        </authorList>
    </citation>
    <scope>IDENTIFICATION</scope>
    <source>
        <tissue evidence="16">Muscle</tissue>
    </source>
</reference>
<dbReference type="SMART" id="SM00249">
    <property type="entry name" value="PHD"/>
    <property type="match status" value="2"/>
</dbReference>
<accession>A0ABM1BMW1</accession>
<keyword evidence="15" id="KW-1185">Reference proteome</keyword>
<dbReference type="CDD" id="cd21085">
    <property type="entry name" value="WH_NTD_PHF10"/>
    <property type="match status" value="1"/>
</dbReference>
<keyword evidence="6 12" id="KW-0863">Zinc-finger</keyword>
<evidence type="ECO:0000256" key="8">
    <source>
        <dbReference type="ARBA" id="ARBA00022902"/>
    </source>
</evidence>
<organism evidence="15 16">
    <name type="scientific">Limulus polyphemus</name>
    <name type="common">Atlantic horseshoe crab</name>
    <dbReference type="NCBI Taxonomy" id="6850"/>
    <lineage>
        <taxon>Eukaryota</taxon>
        <taxon>Metazoa</taxon>
        <taxon>Ecdysozoa</taxon>
        <taxon>Arthropoda</taxon>
        <taxon>Chelicerata</taxon>
        <taxon>Merostomata</taxon>
        <taxon>Xiphosura</taxon>
        <taxon>Limulidae</taxon>
        <taxon>Limulus</taxon>
    </lineage>
</organism>
<feature type="region of interest" description="Disordered" evidence="13">
    <location>
        <begin position="1"/>
        <end position="20"/>
    </location>
</feature>
<evidence type="ECO:0000256" key="10">
    <source>
        <dbReference type="ARBA" id="ARBA00023163"/>
    </source>
</evidence>
<feature type="region of interest" description="Disordered" evidence="13">
    <location>
        <begin position="64"/>
        <end position="89"/>
    </location>
</feature>
<dbReference type="Gene3D" id="3.30.40.10">
    <property type="entry name" value="Zinc/RING finger domain, C3HC4 (zinc finger)"/>
    <property type="match status" value="1"/>
</dbReference>
<feature type="domain" description="PHD-type" evidence="14">
    <location>
        <begin position="445"/>
        <end position="504"/>
    </location>
</feature>
<evidence type="ECO:0000256" key="9">
    <source>
        <dbReference type="ARBA" id="ARBA00023015"/>
    </source>
</evidence>
<feature type="compositionally biased region" description="Low complexity" evidence="13">
    <location>
        <begin position="397"/>
        <end position="407"/>
    </location>
</feature>
<evidence type="ECO:0000256" key="13">
    <source>
        <dbReference type="SAM" id="MobiDB-lite"/>
    </source>
</evidence>
<evidence type="ECO:0000313" key="16">
    <source>
        <dbReference type="RefSeq" id="XP_013785195.1"/>
    </source>
</evidence>
<keyword evidence="8" id="KW-0524">Neurogenesis</keyword>
<dbReference type="PANTHER" id="PTHR45888:SF4">
    <property type="entry name" value="PHD FINGER PROTEIN 10"/>
    <property type="match status" value="1"/>
</dbReference>
<evidence type="ECO:0000256" key="5">
    <source>
        <dbReference type="ARBA" id="ARBA00022737"/>
    </source>
</evidence>
<keyword evidence="4" id="KW-0479">Metal-binding</keyword>
<keyword evidence="11" id="KW-0539">Nucleus</keyword>
<sequence length="597" mass="66939">MDVDTINEDSSGNSATGNIMCNSEIDNDSFSSFPSGITDIGRQFACPSEVHSLPVSMDIGLGLSRDSTTGNSRDSCERPSVSYENNQEQRLSPALPCFEEDTQSSWNFVNPQTPILKENEPSTSLALDEDSRNSLSAQISLGANKKELYDDDSVSGLEESVFPVENLFEYQWPPEKGEFYMLQEQISEFLGVKSFKRKYPELARRTVDMDERQFLKDRGIVSETQCDLGLTALRSDDVIELMSKDYPTKYQDYVRVLQDKERQNISDKHKEYATATIEKSKMADFIKKAVHSAAEYNAHLNLERREERRACFDLQTFTIHYPQNKIKKLPKEATKPGKYPVALIPGQYQDYYRTYSAQELNYLPINTVLYGPVQELGTVFAQIGSDGSQSDSEDSSGSEGSCCSSQGTHEEGSVDSTSGSEPQNRTKAGADGAATSRYQPKIKPNAVCKVCQGKKDKNQKGVPEELVHCSQCNNSGHPSCLELTPEIVNVIKTYPWQCMECKMCNICQDPNDEDKMMFCDKCDRGYHTFCVGLKSLPSGRWVCRLCAKCSACGARTPGPEGSKIQWQHEFVKVPGPNGEPMRSHQVFCLSCFRQRRR</sequence>
<dbReference type="CDD" id="cd15529">
    <property type="entry name" value="PHD2_PHF10"/>
    <property type="match status" value="1"/>
</dbReference>
<feature type="domain" description="PHD-type" evidence="14">
    <location>
        <begin position="501"/>
        <end position="549"/>
    </location>
</feature>
<keyword evidence="10" id="KW-0804">Transcription</keyword>
<comment type="subcellular location">
    <subcellularLocation>
        <location evidence="1">Nucleus</location>
    </subcellularLocation>
</comment>
<proteinExistence type="inferred from homology"/>
<feature type="compositionally biased region" description="Polar residues" evidence="13">
    <location>
        <begin position="414"/>
        <end position="426"/>
    </location>
</feature>
<feature type="compositionally biased region" description="Polar residues" evidence="13">
    <location>
        <begin position="8"/>
        <end position="20"/>
    </location>
</feature>
<evidence type="ECO:0000256" key="1">
    <source>
        <dbReference type="ARBA" id="ARBA00004123"/>
    </source>
</evidence>
<dbReference type="PANTHER" id="PTHR45888">
    <property type="entry name" value="HL01030P-RELATED"/>
    <property type="match status" value="1"/>
</dbReference>
<dbReference type="CDD" id="cd15528">
    <property type="entry name" value="PHD1_PHF10"/>
    <property type="match status" value="1"/>
</dbReference>
<dbReference type="InterPro" id="IPR001965">
    <property type="entry name" value="Znf_PHD"/>
</dbReference>
<name>A0ABM1BMW1_LIMPO</name>
<dbReference type="InterPro" id="IPR019787">
    <property type="entry name" value="Znf_PHD-finger"/>
</dbReference>
<dbReference type="InterPro" id="IPR013083">
    <property type="entry name" value="Znf_RING/FYVE/PHD"/>
</dbReference>
<feature type="region of interest" description="Disordered" evidence="13">
    <location>
        <begin position="384"/>
        <end position="436"/>
    </location>
</feature>
<dbReference type="PROSITE" id="PS50016">
    <property type="entry name" value="ZF_PHD_2"/>
    <property type="match status" value="2"/>
</dbReference>
<evidence type="ECO:0000259" key="14">
    <source>
        <dbReference type="PROSITE" id="PS50016"/>
    </source>
</evidence>
<dbReference type="SUPFAM" id="SSF57903">
    <property type="entry name" value="FYVE/PHD zinc finger"/>
    <property type="match status" value="2"/>
</dbReference>